<name>A0A4Y2V2Q7_ARAVE</name>
<evidence type="ECO:0000313" key="2">
    <source>
        <dbReference type="EMBL" id="GBO18664.1"/>
    </source>
</evidence>
<organism evidence="2 3">
    <name type="scientific">Araneus ventricosus</name>
    <name type="common">Orbweaver spider</name>
    <name type="synonym">Epeira ventricosa</name>
    <dbReference type="NCBI Taxonomy" id="182803"/>
    <lineage>
        <taxon>Eukaryota</taxon>
        <taxon>Metazoa</taxon>
        <taxon>Ecdysozoa</taxon>
        <taxon>Arthropoda</taxon>
        <taxon>Chelicerata</taxon>
        <taxon>Arachnida</taxon>
        <taxon>Araneae</taxon>
        <taxon>Araneomorphae</taxon>
        <taxon>Entelegynae</taxon>
        <taxon>Araneoidea</taxon>
        <taxon>Araneidae</taxon>
        <taxon>Araneus</taxon>
    </lineage>
</organism>
<dbReference type="AlphaFoldDB" id="A0A4Y2V2Q7"/>
<accession>A0A4Y2V2Q7</accession>
<keyword evidence="1" id="KW-0175">Coiled coil</keyword>
<comment type="caution">
    <text evidence="2">The sequence shown here is derived from an EMBL/GenBank/DDBJ whole genome shotgun (WGS) entry which is preliminary data.</text>
</comment>
<evidence type="ECO:0000313" key="3">
    <source>
        <dbReference type="Proteomes" id="UP000499080"/>
    </source>
</evidence>
<reference evidence="2 3" key="1">
    <citation type="journal article" date="2019" name="Sci. Rep.">
        <title>Orb-weaving spider Araneus ventricosus genome elucidates the spidroin gene catalogue.</title>
        <authorList>
            <person name="Kono N."/>
            <person name="Nakamura H."/>
            <person name="Ohtoshi R."/>
            <person name="Moran D.A.P."/>
            <person name="Shinohara A."/>
            <person name="Yoshida Y."/>
            <person name="Fujiwara M."/>
            <person name="Mori M."/>
            <person name="Tomita M."/>
            <person name="Arakawa K."/>
        </authorList>
    </citation>
    <scope>NUCLEOTIDE SEQUENCE [LARGE SCALE GENOMIC DNA]</scope>
</reference>
<protein>
    <submittedName>
        <fullName evidence="2">Uncharacterized protein</fullName>
    </submittedName>
</protein>
<sequence>MLDYTEQSHKCQEQYLQNLEIITVSLLLTGVITGQIIQTSAKRPMASTFGYTAKTPNAVAALTHHLRELRSPTATCFSSVCSDSLYCEKDGQNLIDKWKNEINQVIDQNSKEIDELLKKVESQNKEMALLQVQANEQDENLEKMQRKASPFLDEFSRINFQKSGEFYLQLFHVLPYGLPLIKCGQK</sequence>
<dbReference type="Proteomes" id="UP000499080">
    <property type="component" value="Unassembled WGS sequence"/>
</dbReference>
<keyword evidence="3" id="KW-1185">Reference proteome</keyword>
<proteinExistence type="predicted"/>
<gene>
    <name evidence="2" type="ORF">AVEN_222068_1</name>
</gene>
<dbReference type="EMBL" id="BGPR01042265">
    <property type="protein sequence ID" value="GBO18664.1"/>
    <property type="molecule type" value="Genomic_DNA"/>
</dbReference>
<feature type="coiled-coil region" evidence="1">
    <location>
        <begin position="95"/>
        <end position="147"/>
    </location>
</feature>
<evidence type="ECO:0000256" key="1">
    <source>
        <dbReference type="SAM" id="Coils"/>
    </source>
</evidence>